<dbReference type="AlphaFoldDB" id="A0AAW1HRW1"/>
<reference evidence="1 2" key="1">
    <citation type="journal article" date="2024" name="BMC Genomics">
        <title>De novo assembly and annotation of Popillia japonica's genome with initial clues to its potential as an invasive pest.</title>
        <authorList>
            <person name="Cucini C."/>
            <person name="Boschi S."/>
            <person name="Funari R."/>
            <person name="Cardaioli E."/>
            <person name="Iannotti N."/>
            <person name="Marturano G."/>
            <person name="Paoli F."/>
            <person name="Bruttini M."/>
            <person name="Carapelli A."/>
            <person name="Frati F."/>
            <person name="Nardi F."/>
        </authorList>
    </citation>
    <scope>NUCLEOTIDE SEQUENCE [LARGE SCALE GENOMIC DNA]</scope>
    <source>
        <strain evidence="1">DMR45628</strain>
    </source>
</reference>
<organism evidence="1 2">
    <name type="scientific">Popillia japonica</name>
    <name type="common">Japanese beetle</name>
    <dbReference type="NCBI Taxonomy" id="7064"/>
    <lineage>
        <taxon>Eukaryota</taxon>
        <taxon>Metazoa</taxon>
        <taxon>Ecdysozoa</taxon>
        <taxon>Arthropoda</taxon>
        <taxon>Hexapoda</taxon>
        <taxon>Insecta</taxon>
        <taxon>Pterygota</taxon>
        <taxon>Neoptera</taxon>
        <taxon>Endopterygota</taxon>
        <taxon>Coleoptera</taxon>
        <taxon>Polyphaga</taxon>
        <taxon>Scarabaeiformia</taxon>
        <taxon>Scarabaeidae</taxon>
        <taxon>Rutelinae</taxon>
        <taxon>Popillia</taxon>
    </lineage>
</organism>
<dbReference type="Proteomes" id="UP001458880">
    <property type="component" value="Unassembled WGS sequence"/>
</dbReference>
<evidence type="ECO:0000313" key="1">
    <source>
        <dbReference type="EMBL" id="KAK9679077.1"/>
    </source>
</evidence>
<proteinExistence type="predicted"/>
<protein>
    <submittedName>
        <fullName evidence="1">Uncharacterized protein</fullName>
    </submittedName>
</protein>
<evidence type="ECO:0000313" key="2">
    <source>
        <dbReference type="Proteomes" id="UP001458880"/>
    </source>
</evidence>
<keyword evidence="2" id="KW-1185">Reference proteome</keyword>
<sequence length="117" mass="12612">MMKATTKCHIAYDESDNEVSAIYIEPPESNILTDEDSGDEDDGGLVDNLSRKQLCANAEIVFPNQTRIGGLVEDNTEGVGAVEFMPQPSTSTASAPYAAVKLSKRPKNLVFCETADL</sequence>
<name>A0AAW1HRW1_POPJA</name>
<comment type="caution">
    <text evidence="1">The sequence shown here is derived from an EMBL/GenBank/DDBJ whole genome shotgun (WGS) entry which is preliminary data.</text>
</comment>
<dbReference type="EMBL" id="JASPKY010001099">
    <property type="protein sequence ID" value="KAK9679077.1"/>
    <property type="molecule type" value="Genomic_DNA"/>
</dbReference>
<accession>A0AAW1HRW1</accession>
<gene>
    <name evidence="1" type="ORF">QE152_g40308</name>
</gene>